<dbReference type="SUPFAM" id="SSF56436">
    <property type="entry name" value="C-type lectin-like"/>
    <property type="match status" value="1"/>
</dbReference>
<comment type="caution">
    <text evidence="9">The sequence shown here is derived from an EMBL/GenBank/DDBJ whole genome shotgun (WGS) entry which is preliminary data.</text>
</comment>
<evidence type="ECO:0000256" key="4">
    <source>
        <dbReference type="ARBA" id="ARBA00022989"/>
    </source>
</evidence>
<feature type="transmembrane region" description="Helical" evidence="7">
    <location>
        <begin position="63"/>
        <end position="82"/>
    </location>
</feature>
<dbReference type="Pfam" id="PF00059">
    <property type="entry name" value="Lectin_C"/>
    <property type="match status" value="1"/>
</dbReference>
<evidence type="ECO:0000313" key="9">
    <source>
        <dbReference type="EMBL" id="TRY65268.1"/>
    </source>
</evidence>
<dbReference type="Gene3D" id="3.10.100.10">
    <property type="entry name" value="Mannose-Binding Protein A, subunit A"/>
    <property type="match status" value="1"/>
</dbReference>
<dbReference type="InterPro" id="IPR016186">
    <property type="entry name" value="C-type_lectin-like/link_sf"/>
</dbReference>
<evidence type="ECO:0000256" key="7">
    <source>
        <dbReference type="SAM" id="Phobius"/>
    </source>
</evidence>
<evidence type="ECO:0000256" key="2">
    <source>
        <dbReference type="ARBA" id="ARBA00022734"/>
    </source>
</evidence>
<keyword evidence="3" id="KW-0735">Signal-anchor</keyword>
<feature type="coiled-coil region" evidence="6">
    <location>
        <begin position="93"/>
        <end position="127"/>
    </location>
</feature>
<proteinExistence type="predicted"/>
<name>A0A553NIN7_9TELE</name>
<dbReference type="AlphaFoldDB" id="A0A553NIN7"/>
<keyword evidence="4 7" id="KW-1133">Transmembrane helix</keyword>
<accession>A0A553NIN7</accession>
<evidence type="ECO:0000256" key="1">
    <source>
        <dbReference type="ARBA" id="ARBA00004606"/>
    </source>
</evidence>
<dbReference type="PANTHER" id="PTHR46784:SF1">
    <property type="entry name" value="KILLER CELL LECTIN-LIKE RECEPTOR SUBFAMILY B MEMBER 1"/>
    <property type="match status" value="1"/>
</dbReference>
<keyword evidence="7" id="KW-0812">Transmembrane</keyword>
<dbReference type="PANTHER" id="PTHR46784">
    <property type="entry name" value="KILLER CELL LECTIN-LIKE RECEPTOR SUBFAMILY B MEMBER 1"/>
    <property type="match status" value="1"/>
</dbReference>
<evidence type="ECO:0000256" key="3">
    <source>
        <dbReference type="ARBA" id="ARBA00022968"/>
    </source>
</evidence>
<dbReference type="GO" id="GO:0030246">
    <property type="term" value="F:carbohydrate binding"/>
    <property type="evidence" value="ECO:0007669"/>
    <property type="project" value="UniProtKB-KW"/>
</dbReference>
<keyword evidence="7" id="KW-0472">Membrane</keyword>
<dbReference type="GO" id="GO:0005886">
    <property type="term" value="C:plasma membrane"/>
    <property type="evidence" value="ECO:0007669"/>
    <property type="project" value="TreeGrafter"/>
</dbReference>
<reference evidence="9 10" key="1">
    <citation type="journal article" date="2019" name="Sci. Data">
        <title>Hybrid genome assembly and annotation of Danionella translucida.</title>
        <authorList>
            <person name="Kadobianskyi M."/>
            <person name="Schulze L."/>
            <person name="Schuelke M."/>
            <person name="Judkewitz B."/>
        </authorList>
    </citation>
    <scope>NUCLEOTIDE SEQUENCE [LARGE SCALE GENOMIC DNA]</scope>
    <source>
        <strain evidence="9 10">Bolton</strain>
    </source>
</reference>
<dbReference type="InterPro" id="IPR051527">
    <property type="entry name" value="KLR_subfamily_B"/>
</dbReference>
<dbReference type="InterPro" id="IPR001304">
    <property type="entry name" value="C-type_lectin-like"/>
</dbReference>
<dbReference type="InterPro" id="IPR033992">
    <property type="entry name" value="NKR-like_CTLD"/>
</dbReference>
<organism evidence="9 10">
    <name type="scientific">Danionella cerebrum</name>
    <dbReference type="NCBI Taxonomy" id="2873325"/>
    <lineage>
        <taxon>Eukaryota</taxon>
        <taxon>Metazoa</taxon>
        <taxon>Chordata</taxon>
        <taxon>Craniata</taxon>
        <taxon>Vertebrata</taxon>
        <taxon>Euteleostomi</taxon>
        <taxon>Actinopterygii</taxon>
        <taxon>Neopterygii</taxon>
        <taxon>Teleostei</taxon>
        <taxon>Ostariophysi</taxon>
        <taxon>Cypriniformes</taxon>
        <taxon>Danionidae</taxon>
        <taxon>Danioninae</taxon>
        <taxon>Danionella</taxon>
    </lineage>
</organism>
<evidence type="ECO:0000259" key="8">
    <source>
        <dbReference type="PROSITE" id="PS50041"/>
    </source>
</evidence>
<dbReference type="EMBL" id="SRMA01026936">
    <property type="protein sequence ID" value="TRY65268.1"/>
    <property type="molecule type" value="Genomic_DNA"/>
</dbReference>
<evidence type="ECO:0000256" key="5">
    <source>
        <dbReference type="ARBA" id="ARBA00023157"/>
    </source>
</evidence>
<dbReference type="STRING" id="623744.A0A553NIN7"/>
<sequence length="253" mass="28902">MMRRTEVIEMSQGEKLEMVVDIYESGDAVTSNDLSANTSQRKTLQNTGSSSVKKRSQKAAEMCLSLMCVHLLMAVIVLYVFFTIERQRWQINTSSLNQERLRLLNNNNNLTEERELMKVQFNQLDQLAVKYGLIIYKSSVYFISSEMKTWSESRQDCAEIGADLVVKKSSKELEFLQGLLNMETFWVGLHRTDGTWKWIDGSSADSGLVVYDSGKNNCSVMTSSGLTDWSHTVIARWVCKRDLASISFHQKQH</sequence>
<dbReference type="InterPro" id="IPR016187">
    <property type="entry name" value="CTDL_fold"/>
</dbReference>
<dbReference type="PROSITE" id="PS50041">
    <property type="entry name" value="C_TYPE_LECTIN_2"/>
    <property type="match status" value="1"/>
</dbReference>
<gene>
    <name evidence="9" type="ORF">DNTS_015434</name>
</gene>
<dbReference type="SMART" id="SM00034">
    <property type="entry name" value="CLECT"/>
    <property type="match status" value="1"/>
</dbReference>
<dbReference type="CDD" id="cd03593">
    <property type="entry name" value="CLECT_NK_receptors_like"/>
    <property type="match status" value="1"/>
</dbReference>
<evidence type="ECO:0000313" key="10">
    <source>
        <dbReference type="Proteomes" id="UP000316079"/>
    </source>
</evidence>
<feature type="domain" description="C-type lectin" evidence="8">
    <location>
        <begin position="136"/>
        <end position="240"/>
    </location>
</feature>
<keyword evidence="6" id="KW-0175">Coiled coil</keyword>
<dbReference type="Proteomes" id="UP000316079">
    <property type="component" value="Unassembled WGS sequence"/>
</dbReference>
<keyword evidence="10" id="KW-1185">Reference proteome</keyword>
<comment type="subcellular location">
    <subcellularLocation>
        <location evidence="1">Membrane</location>
        <topology evidence="1">Single-pass type II membrane protein</topology>
    </subcellularLocation>
</comment>
<protein>
    <recommendedName>
        <fullName evidence="8">C-type lectin domain-containing protein</fullName>
    </recommendedName>
</protein>
<dbReference type="GO" id="GO:0042269">
    <property type="term" value="P:regulation of natural killer cell mediated cytotoxicity"/>
    <property type="evidence" value="ECO:0007669"/>
    <property type="project" value="TreeGrafter"/>
</dbReference>
<dbReference type="GO" id="GO:0038023">
    <property type="term" value="F:signaling receptor activity"/>
    <property type="evidence" value="ECO:0007669"/>
    <property type="project" value="TreeGrafter"/>
</dbReference>
<dbReference type="OrthoDB" id="8950604at2759"/>
<dbReference type="GO" id="GO:0009986">
    <property type="term" value="C:cell surface"/>
    <property type="evidence" value="ECO:0007669"/>
    <property type="project" value="TreeGrafter"/>
</dbReference>
<keyword evidence="5" id="KW-1015">Disulfide bond</keyword>
<keyword evidence="2" id="KW-0430">Lectin</keyword>
<evidence type="ECO:0000256" key="6">
    <source>
        <dbReference type="SAM" id="Coils"/>
    </source>
</evidence>